<keyword evidence="2" id="KW-1185">Reference proteome</keyword>
<evidence type="ECO:0000313" key="2">
    <source>
        <dbReference type="Proteomes" id="UP000264120"/>
    </source>
</evidence>
<protein>
    <submittedName>
        <fullName evidence="1">Uncharacterized protein</fullName>
    </submittedName>
</protein>
<name>A0A347W7R2_9PROT</name>
<dbReference type="AlphaFoldDB" id="A0A347W7R2"/>
<dbReference type="EMBL" id="CP023036">
    <property type="protein sequence ID" value="AXY20905.1"/>
    <property type="molecule type" value="Genomic_DNA"/>
</dbReference>
<dbReference type="KEGG" id="ksc:CD178_00069"/>
<proteinExistence type="predicted"/>
<evidence type="ECO:0000313" key="1">
    <source>
        <dbReference type="EMBL" id="AXY20905.1"/>
    </source>
</evidence>
<organism evidence="1 2">
    <name type="scientific">Komagataeibacter saccharivorans</name>
    <dbReference type="NCBI Taxonomy" id="265959"/>
    <lineage>
        <taxon>Bacteria</taxon>
        <taxon>Pseudomonadati</taxon>
        <taxon>Pseudomonadota</taxon>
        <taxon>Alphaproteobacteria</taxon>
        <taxon>Acetobacterales</taxon>
        <taxon>Acetobacteraceae</taxon>
        <taxon>Komagataeibacter</taxon>
    </lineage>
</organism>
<accession>A0A347W7R2</accession>
<reference evidence="1 2" key="1">
    <citation type="submission" date="2017-08" db="EMBL/GenBank/DDBJ databases">
        <title>Complete genome sequence of Gluconacetobacter saccharivorans CV1 isolated from Fermented Vinegar.</title>
        <authorList>
            <person name="Kim S.-Y."/>
        </authorList>
    </citation>
    <scope>NUCLEOTIDE SEQUENCE [LARGE SCALE GENOMIC DNA]</scope>
    <source>
        <strain evidence="1 2">CV1</strain>
    </source>
</reference>
<dbReference type="OrthoDB" id="9151096at2"/>
<dbReference type="Proteomes" id="UP000264120">
    <property type="component" value="Chromosome"/>
</dbReference>
<gene>
    <name evidence="1" type="ORF">CD178_00069</name>
</gene>
<sequence>MAIMRRAIVFLDWDTARRIVPCSGIQTADVNRAARQIEQVFISLQGIIASHLTALDAKSLFRVRWRLYHGWYSGKSKTFDYRAIDRFLQDAGTIAIKNVSFGNDIEVAASMLIGGKRMPLYDTVRQLEEPDGKKKIRQKMVDTSLICDLLQSSRTARDDIHLVYGNDDDLLPGIFAAEAWGVNVHMYRPDHGSKYLDTRQIVSVLNGA</sequence>